<feature type="region of interest" description="Disordered" evidence="4">
    <location>
        <begin position="378"/>
        <end position="410"/>
    </location>
</feature>
<dbReference type="InterPro" id="IPR016491">
    <property type="entry name" value="Septin"/>
</dbReference>
<dbReference type="EMBL" id="MCOG01000019">
    <property type="protein sequence ID" value="ORY77462.1"/>
    <property type="molecule type" value="Genomic_DNA"/>
</dbReference>
<dbReference type="Proteomes" id="UP000193920">
    <property type="component" value="Unassembled WGS sequence"/>
</dbReference>
<evidence type="ECO:0000256" key="4">
    <source>
        <dbReference type="SAM" id="MobiDB-lite"/>
    </source>
</evidence>
<dbReference type="AlphaFoldDB" id="A0A1Y2F0Q5"/>
<keyword evidence="7" id="KW-1185">Reference proteome</keyword>
<dbReference type="PROSITE" id="PS51719">
    <property type="entry name" value="G_SEPTIN"/>
    <property type="match status" value="1"/>
</dbReference>
<evidence type="ECO:0000256" key="3">
    <source>
        <dbReference type="RuleBase" id="RU004560"/>
    </source>
</evidence>
<dbReference type="GO" id="GO:0032156">
    <property type="term" value="C:septin cytoskeleton"/>
    <property type="evidence" value="ECO:0007669"/>
    <property type="project" value="UniProtKB-ARBA"/>
</dbReference>
<accession>A0A1Y2F0Q5</accession>
<dbReference type="OrthoDB" id="416553at2759"/>
<keyword evidence="1 3" id="KW-0547">Nucleotide-binding</keyword>
<evidence type="ECO:0000256" key="1">
    <source>
        <dbReference type="ARBA" id="ARBA00022741"/>
    </source>
</evidence>
<dbReference type="GO" id="GO:0005525">
    <property type="term" value="F:GTP binding"/>
    <property type="evidence" value="ECO:0007669"/>
    <property type="project" value="UniProtKB-KW"/>
</dbReference>
<evidence type="ECO:0000313" key="7">
    <source>
        <dbReference type="Proteomes" id="UP000193920"/>
    </source>
</evidence>
<feature type="domain" description="Septin-type G" evidence="5">
    <location>
        <begin position="20"/>
        <end position="364"/>
    </location>
</feature>
<dbReference type="InterPro" id="IPR030379">
    <property type="entry name" value="G_SEPTIN_dom"/>
</dbReference>
<name>A0A1Y2F0Q5_9FUNG</name>
<evidence type="ECO:0000256" key="2">
    <source>
        <dbReference type="ARBA" id="ARBA00023134"/>
    </source>
</evidence>
<dbReference type="Pfam" id="PF00735">
    <property type="entry name" value="Septin"/>
    <property type="match status" value="1"/>
</dbReference>
<sequence>MNSSRYSIASGLSLGRRRHNANQFNIMVTGHSLSGKSSFIRTFQHTLNIRNKSSAKPEKKIVENQFNDLKIIDNENSSIAISLTPEMREDLKPLPEIETFDFPPKNIIKPVASDVFEVIEDGERINLRLIDTPGLPIPVHNISKNASDFDPKVVGEWCTSILLYIENQYEITLLEESRVRRNRRFPDSQVHVCLYLIDATTASVANGLTAIDIITIQKLAERVNLVPCLSKADLMTVKQLERIKKAIRNDIDEHNLPIYMFDDDEDDDQDIKDQNAMFRNMIPFVLVNAEETEVGDRIGIEYIEEDGKNILGRQYTWGTVDVENPEHCDFCDVKTFLLETHLNDLKQLTKDYYYEAWRTNKLMEVKGSISKPVVSSGLRQSVSIPPNVPNSNITPPPSNHSSPMVTPQQYAHQPVQVQPLTPQQVAMMAANNSYQPNNINDEINIPEKVAKPHRRTGSRAESIKSFNSAHSRQGIQTIREE</sequence>
<dbReference type="GO" id="GO:0005938">
    <property type="term" value="C:cell cortex"/>
    <property type="evidence" value="ECO:0007669"/>
    <property type="project" value="UniProtKB-ARBA"/>
</dbReference>
<protein>
    <submittedName>
        <fullName evidence="6">Septin-domain-containing protein</fullName>
    </submittedName>
</protein>
<dbReference type="STRING" id="1754190.A0A1Y2F0Q5"/>
<reference evidence="6 7" key="1">
    <citation type="submission" date="2016-08" db="EMBL/GenBank/DDBJ databases">
        <title>A Parts List for Fungal Cellulosomes Revealed by Comparative Genomics.</title>
        <authorList>
            <consortium name="DOE Joint Genome Institute"/>
            <person name="Haitjema C.H."/>
            <person name="Gilmore S.P."/>
            <person name="Henske J.K."/>
            <person name="Solomon K.V."/>
            <person name="De Groot R."/>
            <person name="Kuo A."/>
            <person name="Mondo S.J."/>
            <person name="Salamov A.A."/>
            <person name="Labutti K."/>
            <person name="Zhao Z."/>
            <person name="Chiniquy J."/>
            <person name="Barry K."/>
            <person name="Brewer H.M."/>
            <person name="Purvine S.O."/>
            <person name="Wright A.T."/>
            <person name="Boxma B."/>
            <person name="Van Alen T."/>
            <person name="Hackstein J.H."/>
            <person name="Baker S.E."/>
            <person name="Grigoriev I.V."/>
            <person name="O'Malley M.A."/>
        </authorList>
    </citation>
    <scope>NUCLEOTIDE SEQUENCE [LARGE SCALE GENOMIC DNA]</scope>
    <source>
        <strain evidence="6 7">G1</strain>
    </source>
</reference>
<organism evidence="6 7">
    <name type="scientific">Neocallimastix californiae</name>
    <dbReference type="NCBI Taxonomy" id="1754190"/>
    <lineage>
        <taxon>Eukaryota</taxon>
        <taxon>Fungi</taxon>
        <taxon>Fungi incertae sedis</taxon>
        <taxon>Chytridiomycota</taxon>
        <taxon>Chytridiomycota incertae sedis</taxon>
        <taxon>Neocallimastigomycetes</taxon>
        <taxon>Neocallimastigales</taxon>
        <taxon>Neocallimastigaceae</taxon>
        <taxon>Neocallimastix</taxon>
    </lineage>
</organism>
<dbReference type="PANTHER" id="PTHR18884">
    <property type="entry name" value="SEPTIN"/>
    <property type="match status" value="1"/>
</dbReference>
<comment type="caution">
    <text evidence="6">The sequence shown here is derived from an EMBL/GenBank/DDBJ whole genome shotgun (WGS) entry which is preliminary data.</text>
</comment>
<comment type="similarity">
    <text evidence="3">Belongs to the TRAFAC class TrmE-Era-EngA-EngB-Septin-like GTPase superfamily. Septin GTPase family.</text>
</comment>
<feature type="region of interest" description="Disordered" evidence="4">
    <location>
        <begin position="451"/>
        <end position="481"/>
    </location>
</feature>
<evidence type="ECO:0000313" key="6">
    <source>
        <dbReference type="EMBL" id="ORY77462.1"/>
    </source>
</evidence>
<dbReference type="PIRSF" id="PIRSF006698">
    <property type="entry name" value="Septin"/>
    <property type="match status" value="1"/>
</dbReference>
<evidence type="ECO:0000259" key="5">
    <source>
        <dbReference type="PROSITE" id="PS51719"/>
    </source>
</evidence>
<dbReference type="InterPro" id="IPR027417">
    <property type="entry name" value="P-loop_NTPase"/>
</dbReference>
<dbReference type="SUPFAM" id="SSF52540">
    <property type="entry name" value="P-loop containing nucleoside triphosphate hydrolases"/>
    <property type="match status" value="1"/>
</dbReference>
<keyword evidence="2 3" id="KW-0342">GTP-binding</keyword>
<gene>
    <name evidence="6" type="ORF">LY90DRAFT_501344</name>
</gene>
<proteinExistence type="inferred from homology"/>
<dbReference type="Gene3D" id="3.40.50.300">
    <property type="entry name" value="P-loop containing nucleotide triphosphate hydrolases"/>
    <property type="match status" value="1"/>
</dbReference>
<feature type="compositionally biased region" description="Polar residues" evidence="4">
    <location>
        <begin position="464"/>
        <end position="481"/>
    </location>
</feature>